<accession>A0A7U2FBE1</accession>
<dbReference type="EMBL" id="CP069034">
    <property type="protein sequence ID" value="QRD01134.1"/>
    <property type="molecule type" value="Genomic_DNA"/>
</dbReference>
<dbReference type="OrthoDB" id="3800261at2759"/>
<evidence type="ECO:0000313" key="2">
    <source>
        <dbReference type="Proteomes" id="UP000663193"/>
    </source>
</evidence>
<evidence type="ECO:0000313" key="1">
    <source>
        <dbReference type="EMBL" id="QRD01134.1"/>
    </source>
</evidence>
<organism evidence="1 2">
    <name type="scientific">Phaeosphaeria nodorum (strain SN15 / ATCC MYA-4574 / FGSC 10173)</name>
    <name type="common">Glume blotch fungus</name>
    <name type="synonym">Parastagonospora nodorum</name>
    <dbReference type="NCBI Taxonomy" id="321614"/>
    <lineage>
        <taxon>Eukaryota</taxon>
        <taxon>Fungi</taxon>
        <taxon>Dikarya</taxon>
        <taxon>Ascomycota</taxon>
        <taxon>Pezizomycotina</taxon>
        <taxon>Dothideomycetes</taxon>
        <taxon>Pleosporomycetidae</taxon>
        <taxon>Pleosporales</taxon>
        <taxon>Pleosporineae</taxon>
        <taxon>Phaeosphaeriaceae</taxon>
        <taxon>Parastagonospora</taxon>
    </lineage>
</organism>
<name>A0A7U2FBE1_PHANO</name>
<dbReference type="VEuPathDB" id="FungiDB:JI435_416230"/>
<protein>
    <submittedName>
        <fullName evidence="1">Uncharacterized protein</fullName>
    </submittedName>
</protein>
<gene>
    <name evidence="1" type="ORF">JI435_416230</name>
</gene>
<dbReference type="Proteomes" id="UP000663193">
    <property type="component" value="Chromosome 12"/>
</dbReference>
<keyword evidence="2" id="KW-1185">Reference proteome</keyword>
<proteinExistence type="predicted"/>
<sequence length="172" mass="18675">MCHDIPRRFFALSPSLIWWMFETAYTNAIKRAYCIQSESMSCWSMSRRDYVSYRIRTTADSLEVGKGCLPERMCANPSCAGANCQVYKACGSGCLRGSLTRGGKLCVPGTTPCSSQACSPDPDCDAAFIRVVNTCCRGRGGICVKTESTCGNSAAPKMLFARRPATGDTVMK</sequence>
<reference evidence="2" key="1">
    <citation type="journal article" date="2021" name="BMC Genomics">
        <title>Chromosome-level genome assembly and manually-curated proteome of model necrotroph Parastagonospora nodorum Sn15 reveals a genome-wide trove of candidate effector homologs, and redundancy of virulence-related functions within an accessory chromosome.</title>
        <authorList>
            <person name="Bertazzoni S."/>
            <person name="Jones D.A.B."/>
            <person name="Phan H.T."/>
            <person name="Tan K.-C."/>
            <person name="Hane J.K."/>
        </authorList>
    </citation>
    <scope>NUCLEOTIDE SEQUENCE [LARGE SCALE GENOMIC DNA]</scope>
    <source>
        <strain evidence="2">SN15 / ATCC MYA-4574 / FGSC 10173)</strain>
    </source>
</reference>
<dbReference type="AlphaFoldDB" id="A0A7U2FBE1"/>